<sequence length="261" mass="29365">MEVVNYLLDYIGIFLLVFARVLGIFVTAPFFNYNSIPLYVKMGLSLFLAAILLPTVNIPEAIDLSHFYMLLYICAKELITGMIIGFICYLFLSCVYLAGHIIDMEIGFSIASVINPQDDTEIPVMANMLYFVAMLVLLLTNGHHILIRGLVQSFEMIPLNSLNVNIFMIEKLIGILITTFVISFKIAAPILAAIFITNVLLGILARTMPQMNVFVVGMPLKIFVGLIVMVMIIPLYVGFFEYVFDNMYENLKDFLSLVNRG</sequence>
<dbReference type="Proteomes" id="UP000184536">
    <property type="component" value="Unassembled WGS sequence"/>
</dbReference>
<evidence type="ECO:0000313" key="11">
    <source>
        <dbReference type="EMBL" id="SHI79930.1"/>
    </source>
</evidence>
<protein>
    <recommendedName>
        <fullName evidence="3 9">Flagellar biosynthetic protein FliR</fullName>
    </recommendedName>
</protein>
<feature type="transmembrane region" description="Helical" evidence="10">
    <location>
        <begin position="190"/>
        <end position="208"/>
    </location>
</feature>
<reference evidence="12" key="1">
    <citation type="submission" date="2016-11" db="EMBL/GenBank/DDBJ databases">
        <authorList>
            <person name="Varghese N."/>
            <person name="Submissions S."/>
        </authorList>
    </citation>
    <scope>NUCLEOTIDE SEQUENCE [LARGE SCALE GENOMIC DNA]</scope>
    <source>
        <strain evidence="12">DSM 17957</strain>
    </source>
</reference>
<gene>
    <name evidence="11" type="ORF">SAMN02745975_00630</name>
</gene>
<keyword evidence="5 10" id="KW-0812">Transmembrane</keyword>
<dbReference type="InterPro" id="IPR002010">
    <property type="entry name" value="T3SS_IM_R"/>
</dbReference>
<dbReference type="OrthoDB" id="9807748at2"/>
<evidence type="ECO:0000256" key="7">
    <source>
        <dbReference type="ARBA" id="ARBA00023136"/>
    </source>
</evidence>
<dbReference type="GO" id="GO:0006605">
    <property type="term" value="P:protein targeting"/>
    <property type="evidence" value="ECO:0007669"/>
    <property type="project" value="UniProtKB-UniRule"/>
</dbReference>
<feature type="transmembrane region" description="Helical" evidence="10">
    <location>
        <begin position="38"/>
        <end position="58"/>
    </location>
</feature>
<comment type="subcellular location">
    <subcellularLocation>
        <location evidence="10">Cell membrane</location>
        <topology evidence="10">Multi-pass membrane protein</topology>
    </subcellularLocation>
    <subcellularLocation>
        <location evidence="10">Bacterial flagellum basal body</location>
    </subcellularLocation>
</comment>
<dbReference type="GO" id="GO:0009425">
    <property type="term" value="C:bacterial-type flagellum basal body"/>
    <property type="evidence" value="ECO:0007669"/>
    <property type="project" value="UniProtKB-SubCell"/>
</dbReference>
<name>A0A1M6E3H5_9FIRM</name>
<evidence type="ECO:0000256" key="9">
    <source>
        <dbReference type="NCBIfam" id="TIGR01400"/>
    </source>
</evidence>
<keyword evidence="11" id="KW-0282">Flagellum</keyword>
<keyword evidence="12" id="KW-1185">Reference proteome</keyword>
<evidence type="ECO:0000256" key="6">
    <source>
        <dbReference type="ARBA" id="ARBA00022989"/>
    </source>
</evidence>
<dbReference type="EMBL" id="FQZV01000007">
    <property type="protein sequence ID" value="SHI79930.1"/>
    <property type="molecule type" value="Genomic_DNA"/>
</dbReference>
<keyword evidence="11" id="KW-0966">Cell projection</keyword>
<evidence type="ECO:0000313" key="12">
    <source>
        <dbReference type="Proteomes" id="UP000184536"/>
    </source>
</evidence>
<feature type="transmembrane region" description="Helical" evidence="10">
    <location>
        <begin position="162"/>
        <end position="184"/>
    </location>
</feature>
<evidence type="ECO:0000256" key="2">
    <source>
        <dbReference type="ARBA" id="ARBA00009772"/>
    </source>
</evidence>
<dbReference type="Pfam" id="PF01311">
    <property type="entry name" value="Bac_export_1"/>
    <property type="match status" value="1"/>
</dbReference>
<keyword evidence="4 10" id="KW-1003">Cell membrane</keyword>
<dbReference type="InterPro" id="IPR006303">
    <property type="entry name" value="FliR"/>
</dbReference>
<dbReference type="GO" id="GO:0044780">
    <property type="term" value="P:bacterial-type flagellum assembly"/>
    <property type="evidence" value="ECO:0007669"/>
    <property type="project" value="UniProtKB-UniRule"/>
</dbReference>
<feature type="transmembrane region" description="Helical" evidence="10">
    <location>
        <begin position="220"/>
        <end position="244"/>
    </location>
</feature>
<comment type="function">
    <text evidence="1 10">Role in flagellar biosynthesis.</text>
</comment>
<feature type="transmembrane region" description="Helical" evidence="10">
    <location>
        <begin position="7"/>
        <end position="32"/>
    </location>
</feature>
<evidence type="ECO:0000256" key="1">
    <source>
        <dbReference type="ARBA" id="ARBA00002578"/>
    </source>
</evidence>
<feature type="transmembrane region" description="Helical" evidence="10">
    <location>
        <begin position="78"/>
        <end position="102"/>
    </location>
</feature>
<keyword evidence="7 10" id="KW-0472">Membrane</keyword>
<keyword evidence="6 10" id="KW-1133">Transmembrane helix</keyword>
<feature type="transmembrane region" description="Helical" evidence="10">
    <location>
        <begin position="122"/>
        <end position="141"/>
    </location>
</feature>
<dbReference type="AlphaFoldDB" id="A0A1M6E3H5"/>
<dbReference type="PANTHER" id="PTHR30065:SF1">
    <property type="entry name" value="SURFACE PRESENTATION OF ANTIGENS PROTEIN SPAR"/>
    <property type="match status" value="1"/>
</dbReference>
<proteinExistence type="inferred from homology"/>
<keyword evidence="8 10" id="KW-0975">Bacterial flagellum</keyword>
<evidence type="ECO:0000256" key="10">
    <source>
        <dbReference type="RuleBase" id="RU362071"/>
    </source>
</evidence>
<dbReference type="PANTHER" id="PTHR30065">
    <property type="entry name" value="FLAGELLAR BIOSYNTHETIC PROTEIN FLIR"/>
    <property type="match status" value="1"/>
</dbReference>
<evidence type="ECO:0000256" key="5">
    <source>
        <dbReference type="ARBA" id="ARBA00022692"/>
    </source>
</evidence>
<dbReference type="PRINTS" id="PR00953">
    <property type="entry name" value="TYPE3IMRPROT"/>
</dbReference>
<dbReference type="NCBIfam" id="TIGR01400">
    <property type="entry name" value="fliR"/>
    <property type="match status" value="1"/>
</dbReference>
<dbReference type="STRING" id="1121919.SAMN02745975_00630"/>
<organism evidence="11 12">
    <name type="scientific">Geosporobacter subterraneus DSM 17957</name>
    <dbReference type="NCBI Taxonomy" id="1121919"/>
    <lineage>
        <taxon>Bacteria</taxon>
        <taxon>Bacillati</taxon>
        <taxon>Bacillota</taxon>
        <taxon>Clostridia</taxon>
        <taxon>Peptostreptococcales</taxon>
        <taxon>Thermotaleaceae</taxon>
        <taxon>Geosporobacter</taxon>
    </lineage>
</organism>
<comment type="similarity">
    <text evidence="2 10">Belongs to the FliR/MopE/SpaR family.</text>
</comment>
<evidence type="ECO:0000256" key="3">
    <source>
        <dbReference type="ARBA" id="ARBA00021717"/>
    </source>
</evidence>
<keyword evidence="11" id="KW-0969">Cilium</keyword>
<dbReference type="GO" id="GO:0005886">
    <property type="term" value="C:plasma membrane"/>
    <property type="evidence" value="ECO:0007669"/>
    <property type="project" value="UniProtKB-SubCell"/>
</dbReference>
<evidence type="ECO:0000256" key="4">
    <source>
        <dbReference type="ARBA" id="ARBA00022475"/>
    </source>
</evidence>
<evidence type="ECO:0000256" key="8">
    <source>
        <dbReference type="ARBA" id="ARBA00023143"/>
    </source>
</evidence>
<dbReference type="RefSeq" id="WP_110939915.1">
    <property type="nucleotide sequence ID" value="NZ_FQZV01000007.1"/>
</dbReference>
<accession>A0A1M6E3H5</accession>